<evidence type="ECO:0000256" key="1">
    <source>
        <dbReference type="ARBA" id="ARBA00004123"/>
    </source>
</evidence>
<dbReference type="GO" id="GO:0006355">
    <property type="term" value="P:regulation of DNA-templated transcription"/>
    <property type="evidence" value="ECO:0007669"/>
    <property type="project" value="InterPro"/>
</dbReference>
<organism evidence="12">
    <name type="scientific">Enterobius vermicularis</name>
    <name type="common">Human pinworm</name>
    <dbReference type="NCBI Taxonomy" id="51028"/>
    <lineage>
        <taxon>Eukaryota</taxon>
        <taxon>Metazoa</taxon>
        <taxon>Ecdysozoa</taxon>
        <taxon>Nematoda</taxon>
        <taxon>Chromadorea</taxon>
        <taxon>Rhabditida</taxon>
        <taxon>Spirurina</taxon>
        <taxon>Oxyuridomorpha</taxon>
        <taxon>Oxyuroidea</taxon>
        <taxon>Oxyuridae</taxon>
        <taxon>Enterobius</taxon>
    </lineage>
</organism>
<dbReference type="AlphaFoldDB" id="A0A0N4VA87"/>
<dbReference type="Gene3D" id="4.10.1060.10">
    <property type="entry name" value="Zinc finger, RanBP2-type"/>
    <property type="match status" value="1"/>
</dbReference>
<dbReference type="SMART" id="SM00547">
    <property type="entry name" value="ZnF_RBZ"/>
    <property type="match status" value="1"/>
</dbReference>
<evidence type="ECO:0000256" key="3">
    <source>
        <dbReference type="ARBA" id="ARBA00022771"/>
    </source>
</evidence>
<keyword evidence="3 7" id="KW-0863">Zinc-finger</keyword>
<evidence type="ECO:0000256" key="4">
    <source>
        <dbReference type="ARBA" id="ARBA00022833"/>
    </source>
</evidence>
<feature type="region of interest" description="Disordered" evidence="8">
    <location>
        <begin position="28"/>
        <end position="58"/>
    </location>
</feature>
<keyword evidence="11" id="KW-1185">Reference proteome</keyword>
<evidence type="ECO:0000259" key="9">
    <source>
        <dbReference type="PROSITE" id="PS50199"/>
    </source>
</evidence>
<evidence type="ECO:0000256" key="8">
    <source>
        <dbReference type="SAM" id="MobiDB-lite"/>
    </source>
</evidence>
<feature type="compositionally biased region" description="Basic and acidic residues" evidence="8">
    <location>
        <begin position="44"/>
        <end position="58"/>
    </location>
</feature>
<dbReference type="InterPro" id="IPR001876">
    <property type="entry name" value="Znf_RanBP2"/>
</dbReference>
<dbReference type="GO" id="GO:0003723">
    <property type="term" value="F:RNA binding"/>
    <property type="evidence" value="ECO:0007669"/>
    <property type="project" value="UniProtKB-KW"/>
</dbReference>
<feature type="compositionally biased region" description="Gly residues" evidence="8">
    <location>
        <begin position="34"/>
        <end position="43"/>
    </location>
</feature>
<comment type="subcellular location">
    <subcellularLocation>
        <location evidence="1">Nucleus</location>
    </subcellularLocation>
</comment>
<evidence type="ECO:0000313" key="10">
    <source>
        <dbReference type="EMBL" id="VDD92142.1"/>
    </source>
</evidence>
<dbReference type="InterPro" id="IPR036443">
    <property type="entry name" value="Znf_RanBP2_sf"/>
</dbReference>
<dbReference type="PANTHER" id="PTHR23238">
    <property type="entry name" value="RNA BINDING PROTEIN"/>
    <property type="match status" value="1"/>
</dbReference>
<keyword evidence="6" id="KW-0539">Nucleus</keyword>
<keyword evidence="4" id="KW-0862">Zinc</keyword>
<reference evidence="10 11" key="2">
    <citation type="submission" date="2018-10" db="EMBL/GenBank/DDBJ databases">
        <authorList>
            <consortium name="Pathogen Informatics"/>
        </authorList>
    </citation>
    <scope>NUCLEOTIDE SEQUENCE [LARGE SCALE GENOMIC DNA]</scope>
</reference>
<reference evidence="12" key="1">
    <citation type="submission" date="2017-02" db="UniProtKB">
        <authorList>
            <consortium name="WormBaseParasite"/>
        </authorList>
    </citation>
    <scope>IDENTIFICATION</scope>
</reference>
<gene>
    <name evidence="10" type="ORF">EVEC_LOCUS6893</name>
</gene>
<evidence type="ECO:0000313" key="12">
    <source>
        <dbReference type="WBParaSite" id="EVEC_0000737201-mRNA-1"/>
    </source>
</evidence>
<evidence type="ECO:0000256" key="5">
    <source>
        <dbReference type="ARBA" id="ARBA00022884"/>
    </source>
</evidence>
<dbReference type="Proteomes" id="UP000274131">
    <property type="component" value="Unassembled WGS sequence"/>
</dbReference>
<evidence type="ECO:0000256" key="7">
    <source>
        <dbReference type="PROSITE-ProRule" id="PRU00322"/>
    </source>
</evidence>
<evidence type="ECO:0000313" key="11">
    <source>
        <dbReference type="Proteomes" id="UP000274131"/>
    </source>
</evidence>
<proteinExistence type="predicted"/>
<feature type="domain" description="RanBP2-type" evidence="9">
    <location>
        <begin position="4"/>
        <end position="33"/>
    </location>
</feature>
<keyword evidence="2" id="KW-0479">Metal-binding</keyword>
<dbReference type="GO" id="GO:0008270">
    <property type="term" value="F:zinc ion binding"/>
    <property type="evidence" value="ECO:0007669"/>
    <property type="project" value="UniProtKB-KW"/>
</dbReference>
<dbReference type="WBParaSite" id="EVEC_0000737201-mRNA-1">
    <property type="protein sequence ID" value="EVEC_0000737201-mRNA-1"/>
    <property type="gene ID" value="EVEC_0000737201"/>
</dbReference>
<sequence length="58" mass="6240">MEARPNDWTCEPCGNTNFGFRRECNRCHAPRGSSSGGPGPMRGDGGRGRGRGDRAAPY</sequence>
<protein>
    <submittedName>
        <fullName evidence="12">RanBP2-type domain-containing protein</fullName>
    </submittedName>
</protein>
<name>A0A0N4VA87_ENTVE</name>
<dbReference type="PROSITE" id="PS01358">
    <property type="entry name" value="ZF_RANBP2_1"/>
    <property type="match status" value="1"/>
</dbReference>
<dbReference type="SUPFAM" id="SSF90209">
    <property type="entry name" value="Ran binding protein zinc finger-like"/>
    <property type="match status" value="1"/>
</dbReference>
<evidence type="ECO:0000256" key="6">
    <source>
        <dbReference type="ARBA" id="ARBA00023242"/>
    </source>
</evidence>
<dbReference type="STRING" id="51028.A0A0N4VA87"/>
<accession>A0A0N4VA87</accession>
<dbReference type="InterPro" id="IPR034870">
    <property type="entry name" value="TET_fam"/>
</dbReference>
<evidence type="ECO:0000256" key="2">
    <source>
        <dbReference type="ARBA" id="ARBA00022723"/>
    </source>
</evidence>
<dbReference type="PROSITE" id="PS50199">
    <property type="entry name" value="ZF_RANBP2_2"/>
    <property type="match status" value="1"/>
</dbReference>
<dbReference type="GO" id="GO:0005634">
    <property type="term" value="C:nucleus"/>
    <property type="evidence" value="ECO:0007669"/>
    <property type="project" value="UniProtKB-SubCell"/>
</dbReference>
<dbReference type="EMBL" id="UXUI01008686">
    <property type="protein sequence ID" value="VDD92142.1"/>
    <property type="molecule type" value="Genomic_DNA"/>
</dbReference>
<keyword evidence="5" id="KW-0694">RNA-binding</keyword>